<name>A0ABV6ZWE4_9PROT</name>
<feature type="domain" description="Putative Flp pilus-assembly TadG-like N-terminal" evidence="2">
    <location>
        <begin position="16"/>
        <end position="62"/>
    </location>
</feature>
<dbReference type="SUPFAM" id="SSF53300">
    <property type="entry name" value="vWA-like"/>
    <property type="match status" value="1"/>
</dbReference>
<feature type="compositionally biased region" description="Gly residues" evidence="1">
    <location>
        <begin position="241"/>
        <end position="251"/>
    </location>
</feature>
<feature type="region of interest" description="Disordered" evidence="1">
    <location>
        <begin position="214"/>
        <end position="263"/>
    </location>
</feature>
<comment type="caution">
    <text evidence="3">The sequence shown here is derived from an EMBL/GenBank/DDBJ whole genome shotgun (WGS) entry which is preliminary data.</text>
</comment>
<dbReference type="InterPro" id="IPR036465">
    <property type="entry name" value="vWFA_dom_sf"/>
</dbReference>
<dbReference type="Pfam" id="PF13400">
    <property type="entry name" value="Tad"/>
    <property type="match status" value="1"/>
</dbReference>
<gene>
    <name evidence="3" type="ORF">ACFOOR_06165</name>
</gene>
<accession>A0ABV6ZWE4</accession>
<dbReference type="Gene3D" id="3.40.50.410">
    <property type="entry name" value="von Willebrand factor, type A domain"/>
    <property type="match status" value="2"/>
</dbReference>
<dbReference type="EMBL" id="JBHRSV010000006">
    <property type="protein sequence ID" value="MFC2925684.1"/>
    <property type="molecule type" value="Genomic_DNA"/>
</dbReference>
<proteinExistence type="predicted"/>
<dbReference type="RefSeq" id="WP_343165520.1">
    <property type="nucleotide sequence ID" value="NZ_JBHRSV010000006.1"/>
</dbReference>
<keyword evidence="4" id="KW-1185">Reference proteome</keyword>
<sequence length="542" mass="58543">MRGFDKIRTFLADASGNVATIFSIALAPLTLMAGGAVDFNQAMGARARLAEALDSAALAVGSQPGLDEDRAEAMVMDYITANYPDRDPGSVQNVQVSIDERNGIVRVSGESQVQTTMLGLMGMDAITVDWMSEVMRARMNLELVMVLDNTGSMSGSKIRALRDAAEVLTETLFDNASDRDALSIGLVPFAATVNVGTQFARAWWLDPEGEAPHHGSWMAGEAGDRNNGHGNDADGCDDGNPGLGQGRGRGGGQRDPDSDACNNEALPTHWDLFDDLRNTSWAGCVEARPMPYDIEDEAPSANNPETLFVPYFAPDEPDGYWNDYLDDGLSRRDLRDMDVWDVLGQTSHYSNGRPSGGNPNRACTTQPVTPMTNDERTILNAIRSMGASGNTNIPNGIAWGTRLLSPQEPFTEGAPFGDRETIKAMVILTDGENVISGGNGELMSDYNAYGYAAQGRLGVRTSSGRRLSEALDDRTLAACAYARQQGIRVYTITFQVNSSSTRQMMEECASHPSLYFDSPSSEALRNAFELIAGDLSNLRISR</sequence>
<evidence type="ECO:0000256" key="1">
    <source>
        <dbReference type="SAM" id="MobiDB-lite"/>
    </source>
</evidence>
<protein>
    <submittedName>
        <fullName evidence="3">Pilus assembly protein</fullName>
    </submittedName>
</protein>
<evidence type="ECO:0000313" key="4">
    <source>
        <dbReference type="Proteomes" id="UP001595379"/>
    </source>
</evidence>
<dbReference type="Proteomes" id="UP001595379">
    <property type="component" value="Unassembled WGS sequence"/>
</dbReference>
<evidence type="ECO:0000259" key="2">
    <source>
        <dbReference type="Pfam" id="PF13400"/>
    </source>
</evidence>
<feature type="region of interest" description="Disordered" evidence="1">
    <location>
        <begin position="348"/>
        <end position="370"/>
    </location>
</feature>
<reference evidence="4" key="1">
    <citation type="journal article" date="2019" name="Int. J. Syst. Evol. Microbiol.">
        <title>The Global Catalogue of Microorganisms (GCM) 10K type strain sequencing project: providing services to taxonomists for standard genome sequencing and annotation.</title>
        <authorList>
            <consortium name="The Broad Institute Genomics Platform"/>
            <consortium name="The Broad Institute Genome Sequencing Center for Infectious Disease"/>
            <person name="Wu L."/>
            <person name="Ma J."/>
        </authorList>
    </citation>
    <scope>NUCLEOTIDE SEQUENCE [LARGE SCALE GENOMIC DNA]</scope>
    <source>
        <strain evidence="4">KCTC 52487</strain>
    </source>
</reference>
<dbReference type="InterPro" id="IPR028087">
    <property type="entry name" value="Tad_N"/>
</dbReference>
<evidence type="ECO:0000313" key="3">
    <source>
        <dbReference type="EMBL" id="MFC2925684.1"/>
    </source>
</evidence>
<organism evidence="3 4">
    <name type="scientific">Hyphobacterium vulgare</name>
    <dbReference type="NCBI Taxonomy" id="1736751"/>
    <lineage>
        <taxon>Bacteria</taxon>
        <taxon>Pseudomonadati</taxon>
        <taxon>Pseudomonadota</taxon>
        <taxon>Alphaproteobacteria</taxon>
        <taxon>Maricaulales</taxon>
        <taxon>Maricaulaceae</taxon>
        <taxon>Hyphobacterium</taxon>
    </lineage>
</organism>